<keyword evidence="6" id="KW-1185">Reference proteome</keyword>
<dbReference type="EMBL" id="CAJFCV020000001">
    <property type="protein sequence ID" value="CAG9090357.1"/>
    <property type="molecule type" value="Genomic_DNA"/>
</dbReference>
<evidence type="ECO:0000256" key="1">
    <source>
        <dbReference type="SAM" id="Coils"/>
    </source>
</evidence>
<feature type="region of interest" description="Disordered" evidence="2">
    <location>
        <begin position="2942"/>
        <end position="2979"/>
    </location>
</feature>
<feature type="region of interest" description="Disordered" evidence="2">
    <location>
        <begin position="1501"/>
        <end position="1547"/>
    </location>
</feature>
<feature type="coiled-coil region" evidence="1">
    <location>
        <begin position="1586"/>
        <end position="1613"/>
    </location>
</feature>
<feature type="compositionally biased region" description="Basic and acidic residues" evidence="2">
    <location>
        <begin position="3832"/>
        <end position="3846"/>
    </location>
</feature>
<evidence type="ECO:0000259" key="4">
    <source>
        <dbReference type="SMART" id="SM01220"/>
    </source>
</evidence>
<dbReference type="InterPro" id="IPR047104">
    <property type="entry name" value="BLTP1_N"/>
</dbReference>
<dbReference type="InterPro" id="IPR033616">
    <property type="entry name" value="BLTP1"/>
</dbReference>
<protein>
    <submittedName>
        <fullName evidence="5">(pine wood nematode) hypothetical protein</fullName>
    </submittedName>
</protein>
<dbReference type="OrthoDB" id="10051416at2759"/>
<dbReference type="GO" id="GO:0048488">
    <property type="term" value="P:synaptic vesicle endocytosis"/>
    <property type="evidence" value="ECO:0007669"/>
    <property type="project" value="TreeGrafter"/>
</dbReference>
<sequence>MSNSTAVSILDNLADIDLLKQLQSDIRKEWKGDEPGINFFLLLGALLLFVTWAVFSVYFFSRVCGTLICVFLKRLLPYLMGEQQQLQHFSLGSFSVSLLAGKIMFREVLWVTDDYSLRINDGYLIFSFWRRVPRKEELEATRDRKHGDISRLHVSLNGVKLHFYNRLDLYQAFARAARGASASAGHLVPPKEQLPAKDNSAFSQLAKRVEEQQLEAWWDKFWRLVGVIVLDITSCRIIAGNLRMPYAFALVCENSQSKLYITAASNPEDQHMFRMKATLENVRISLVKQTGFKGQREDPPRTMGDGFAILQSATIHFFYQQDILGFVRQEDRQSATTNIPVWETTWRFDKNTVISYGPWADKRRAELYSFFFPSDYGIVPITEMPRRGEKRIFTQHKSEFFFIRDATIDMWFMRNDELNAIHSRIMPGSIFEFTVPWICGENGYTSVTKGTFLKLEATTSLPFRDFITCETARFNLVVHFPRNYNAHQSWNFGLELHQISTFLFWDHKRFLADLIDEWTSDNVSDLCRFVPYTWNFNINIVDQFEVILLLNDKNWVDTGASQSAENTQAAIVGNQLTISFSLPFDQFSPETIKVAYEIKAFSELALRIRVPTQSTIEPLFMALHNNAASKTKMKGSKVFVTAGSEQGFVEIWRTDSIAVRFDHEYHPIPSKVNSDIPLIFLDDFLPTEASHPAELAPDNLEIDISFGESEILLSGVLVRMIFDLKDDYFGSYDKISDINADKREHTVVKGFELDFFKRPELFRPMDCKLRIQLDNVQAHCLTFSPKTDSETPDLCPILFNEQIAVELAKTHKECLVQAQLAPTVVYFSPKANSANLSAFMDPAFRADRLDYNWDNSNPDWVTLDSFQFRGHGLYSDKEVPWAVEVVEYAWQVEVTLGQLNAKLQPNNVITVIHFAETFLTLALMPDESMQLPEEYNLCHHFENVKSCTKSNLTNLDPKDRRVKCLGSDTLKYKLCRVSLDGIDLQIHSGSHVVQLNSDFFRFAFCNSHNGTFNENLTFTIPYLKIRQLTYIPSRGIYAEMAKVDVKKVDMDIRLPYSEHEKKMPEERQKFLKKHDVTTRRLHFIWMNEEACGCTGDSHFFAAHDISGKLFAKNFTQKLAEIALKGDEEQYGFMQSILDRDTSGIRLLEDDLEEPEEVGRKLSENSFHSANSQTADNKSQANYLKYLELADIQTAKPESPQFSHPGAIMKWILKNTIQSKLLTSGVSELCLIRKEVQNARNSSYATSTESEPHFPEDWGKDQSAIYISGICGQNLQIFLTPPALEAVEEILEEFSKSLTIFHPAIVPQNMYFKCALSRHSQPLTVDLGKERTSRSSTTLNIFLNLPEMDLNFFQSEPAMTTEKEAIEINEFVSSFCLVHIDSSVFHTDNTASNDVFKQLNRRNTTAADNAYNDSNMNNLNVPSFSLEKDLKAEKNGFKIKLKSMHSQYLHLTNTPQQKQRVKLPATYITNFDELEAKPKESHLRLMFDLDLPFVDVKLSTGSTAARPPAYPTGPKLSLINLPTPTQPAKRTESTIREPKLHQRDQDPTHSLSIDIAPLNCTWFLGKPIEAREKSEELTLHEVFAPTLNAWLKKMDNLVDRIDDFAEKVELYEDIGLIKILTDALDWSDAQLDKTSKMHEHKINGKLYDSCPSCKVNSTLLRYIARTSEISSFDYWLDIISALDDLAEKKTRKMVIVTLLSHWQTVICSQIQLFDHQLAHKYRCVIEKSPSASKMATLESQTEAEKLDEVPESPTRPLLQRSHTADVPLRDELKSSNTQSTFVESATGSLPPNVAGPSGIKTMPTTPQRTSGHRRQGSNATVTGFQPGHRRGPSSATQATLQEPQPKKEDLYHWILRAQKEYKQRRELTPKVEPDLTHEVNPMELLLSVFFWRIYEQRTLDKTAMDSFSALTDKALTVQIHWSALKLDVIEKKFLNTTSEGLVLGYSHHHFGVLESLELNGVFKYDVGLDDLQLRPLIVHLDLDYSLKVQSMKIVASLASVCLVNDLAMSISACAQTKKKPKSVAEHSYRSRLPSSLNEEVVDLYWTEPVMDKLHDYQRYASKTLQRSCLLAVNIKGGCNLKSLLLECMLTDLFISLTFMRISPSHAHHWSLQKDGALTSPRKPAKKNASASEPRLSDSVALDIKRANLVLSEHRTHQKLQSETKQILNCSLKQSSGLFEVNLYPDRPPARKLQIQLGDMEGDLPMHAQSIHEVVLRHGPELHQQLYRIVAQQVQYFPQTEEQRARSSTNNTLERSETKFEPNILNGDAQFVNKKEDFEADKSEWNIPNSVNFRHNYSPNTTGSHLDLPSRPTAPSQLSTSTLVPERQKIYEIDFELKVSSVELDAQLLPSLRTKYKLSKAKATGNTGQFSRFKAEVVDHQVCFLVMQAHEEGNPSTLETFTLPLPYIKASGDFRRSPGTNAPGPNPMLVYKDGGYHDVKVTMGPMEHTFSTDLLNQILFAEQSFRSELTFLLERLSVERQASSSPLPLLSGNSKPILFDLTFEGEGAPWIQLTASTPTATAVRFTIDGPTAVITNRLMLVEASDGNKVTNSEPERLLGRAKIQLNVKLGQLCKSAMYEEAKEELQEYATFMTQISAQNEEVAHNSIHNYIITLNRPILLAKATAIDKAILLWINYRNAYNYWREERSKVMTQRQSHLPAAHKTHQQPASVDMNMNLSLSIQGGLYICMPMFSDEAYGMSALLISLQKSDVSVCVKKELACHAKFEAFRIAFVDSFDEHSLSDVWLQENTGEQVHSNFIFFPEGSYYFCSSANPPKDEEDNAKWILSIQSDMKGMIIDFDSRIGKLMNQCVKTLSSVTNSEEEVADDTVYAESEASSIPKPSARSLTIDSQFTAPRSESPSSELENAIDENNLKFEEMNQLVGHENKIRWLEKKMHEQSILVTDLKNCGASEYNIELERRKLRILELARFKQFRLTMLDKLKRKVDQLPDPPTKPRESPRSTLLSTVPEEKPEPTRAGNVVESVDMNIDVQIKIETGHCILRANQAPSSQKDPSAQKQLTKRLSAKDLKSRSLTSSQSITTLQIPSLDAKLFYTSDDSRSTPPDHLKSVLGHKNRPKSNKCFYLALELAKMLEPTLVTPALADFLEQVVEPLPDELFEPQNAQPATVREADDGVPIVVLDTSGLPLDVFFHMTVYSSVIRFEGQQQRSSSAADCLLTLPSLTLMASTRKYNEQSLNVAGIYLSATLSNFEISIYSPHQQASSHDALAVKLDKFSITASRTKCPTNDEEKNKVQLVIVSNVGRADFNYDMRRLGELLSFPKPWYRKKLIQRVFFGEQSLQRKNSTSTTHSAPFSANQSYIQGPAHLSDQPKPPAQSKPSTERSEWAAAVDFSIQWSELNVNAQMSNTMGNTTWLVRDGILRGHVQLDSKRQRSISLGFKLRNSQLSAQGGAISGDIEVSKLLVATRYTKSAEKPPESVAKLEFGQIECRVEWMSRPIFIGRFVKPCLIITDEWQSHAQPDGQVDEAVCMLKVNGSWDNLDMIITKNTTGDMIKIVDKLATFFNEQLQSSRMVWGDDLFVHLSHSRDNISVSSDETTTSTTTTVKPEHTPSASRSSLDGGNRLNSSHAHHWQRILDLVTDIQVKKKYLPLPMTRHGVTLVGGVIEFDAKRISLACMNGEINASSWALFHMREANTLFTCKSKYLFLDPECTEVGVHTEQKFIFKLGAPLNTDSAHFSECKASVCRVQHTRNFLMRHNTSVELCLDAMIGDVLKQLNLYAEPGQKISPARFTHNVLELFQFPALDSTLTTVQTSPVEVSRQFADFAMDVVESTFICEFHNAVCVQTDFNAQVGFLPELLKSYTLGNDDKASGSQKPPAEKDEDSKKEKQKRDLRQYVCRQWSVDPKIRFIDRFKWNPPVIDDVLRKLQIFDHRTTIPKVMQRGLLDHSDQLIAVMLECVVRQALRE</sequence>
<dbReference type="SMART" id="SM01220">
    <property type="entry name" value="FSA_C"/>
    <property type="match status" value="1"/>
</dbReference>
<feature type="region of interest" description="Disordered" evidence="2">
    <location>
        <begin position="2294"/>
        <end position="2320"/>
    </location>
</feature>
<keyword evidence="3" id="KW-0472">Membrane</keyword>
<feature type="region of interest" description="Disordered" evidence="2">
    <location>
        <begin position="3821"/>
        <end position="3846"/>
    </location>
</feature>
<feature type="compositionally biased region" description="Polar residues" evidence="2">
    <location>
        <begin position="3003"/>
        <end position="3016"/>
    </location>
</feature>
<comment type="caution">
    <text evidence="5">The sequence shown here is derived from an EMBL/GenBank/DDBJ whole genome shotgun (WGS) entry which is preliminary data.</text>
</comment>
<evidence type="ECO:0000313" key="5">
    <source>
        <dbReference type="EMBL" id="CAD5212356.1"/>
    </source>
</evidence>
<dbReference type="Pfam" id="PF25040">
    <property type="entry name" value="BLTP1_C"/>
    <property type="match status" value="4"/>
</dbReference>
<organism evidence="5 6">
    <name type="scientific">Bursaphelenchus xylophilus</name>
    <name type="common">Pinewood nematode worm</name>
    <name type="synonym">Aphelenchoides xylophilus</name>
    <dbReference type="NCBI Taxonomy" id="6326"/>
    <lineage>
        <taxon>Eukaryota</taxon>
        <taxon>Metazoa</taxon>
        <taxon>Ecdysozoa</taxon>
        <taxon>Nematoda</taxon>
        <taxon>Chromadorea</taxon>
        <taxon>Rhabditida</taxon>
        <taxon>Tylenchina</taxon>
        <taxon>Tylenchomorpha</taxon>
        <taxon>Aphelenchoidea</taxon>
        <taxon>Aphelenchoididae</taxon>
        <taxon>Bursaphelenchus</taxon>
    </lineage>
</organism>
<dbReference type="EMBL" id="CAJFDI010000001">
    <property type="protein sequence ID" value="CAD5212356.1"/>
    <property type="molecule type" value="Genomic_DNA"/>
</dbReference>
<feature type="compositionally biased region" description="Low complexity" evidence="2">
    <location>
        <begin position="3546"/>
        <end position="3560"/>
    </location>
</feature>
<feature type="region of interest" description="Disordered" evidence="2">
    <location>
        <begin position="3318"/>
        <end position="3338"/>
    </location>
</feature>
<dbReference type="Pfam" id="PF20413">
    <property type="entry name" value="BLTP1_N"/>
    <property type="match status" value="1"/>
</dbReference>
<feature type="region of interest" description="Disordered" evidence="2">
    <location>
        <begin position="2114"/>
        <end position="2135"/>
    </location>
</feature>
<keyword evidence="3" id="KW-0812">Transmembrane</keyword>
<feature type="compositionally biased region" description="Polar residues" evidence="2">
    <location>
        <begin position="2311"/>
        <end position="2320"/>
    </location>
</feature>
<reference evidence="5" key="1">
    <citation type="submission" date="2020-09" db="EMBL/GenBank/DDBJ databases">
        <authorList>
            <person name="Kikuchi T."/>
        </authorList>
    </citation>
    <scope>NUCLEOTIDE SEQUENCE</scope>
    <source>
        <strain evidence="5">Ka4C1</strain>
    </source>
</reference>
<proteinExistence type="predicted"/>
<feature type="compositionally biased region" description="Polar residues" evidence="2">
    <location>
        <begin position="1773"/>
        <end position="1788"/>
    </location>
</feature>
<feature type="compositionally biased region" description="Basic and acidic residues" evidence="2">
    <location>
        <begin position="1528"/>
        <end position="1546"/>
    </location>
</feature>
<dbReference type="InterPro" id="IPR056742">
    <property type="entry name" value="BLTP1_C"/>
</dbReference>
<feature type="region of interest" description="Disordered" evidence="2">
    <location>
        <begin position="3546"/>
        <end position="3580"/>
    </location>
</feature>
<feature type="domain" description="Bridge-like lipid transfer protein family member 1 C-terminal" evidence="4">
    <location>
        <begin position="3329"/>
        <end position="3917"/>
    </location>
</feature>
<evidence type="ECO:0000256" key="2">
    <source>
        <dbReference type="SAM" id="MobiDB-lite"/>
    </source>
</evidence>
<accession>A0A7I8XMP5</accession>
<dbReference type="PANTHER" id="PTHR31640">
    <property type="entry name" value="TRANSMEMBRANE PROTEIN KIAA1109"/>
    <property type="match status" value="1"/>
</dbReference>
<feature type="region of interest" description="Disordered" evidence="2">
    <location>
        <begin position="1731"/>
        <end position="1843"/>
    </location>
</feature>
<evidence type="ECO:0000256" key="3">
    <source>
        <dbReference type="SAM" id="Phobius"/>
    </source>
</evidence>
<dbReference type="Proteomes" id="UP000659654">
    <property type="component" value="Unassembled WGS sequence"/>
</dbReference>
<feature type="region of interest" description="Disordered" evidence="2">
    <location>
        <begin position="2238"/>
        <end position="2258"/>
    </location>
</feature>
<keyword evidence="1" id="KW-0175">Coiled coil</keyword>
<feature type="region of interest" description="Disordered" evidence="2">
    <location>
        <begin position="3002"/>
        <end position="3035"/>
    </location>
</feature>
<dbReference type="PANTHER" id="PTHR31640:SF1">
    <property type="entry name" value="BRIDGE-LIKE LIPID TRANSFER PROTEIN FAMILY MEMBER 1"/>
    <property type="match status" value="1"/>
</dbReference>
<feature type="compositionally biased region" description="Polar residues" evidence="2">
    <location>
        <begin position="2238"/>
        <end position="2251"/>
    </location>
</feature>
<feature type="transmembrane region" description="Helical" evidence="3">
    <location>
        <begin position="37"/>
        <end position="60"/>
    </location>
</feature>
<evidence type="ECO:0000313" key="6">
    <source>
        <dbReference type="Proteomes" id="UP000659654"/>
    </source>
</evidence>
<name>A0A7I8XMP5_BURXY</name>
<feature type="compositionally biased region" description="Basic and acidic residues" evidence="2">
    <location>
        <begin position="2942"/>
        <end position="2957"/>
    </location>
</feature>
<dbReference type="GO" id="GO:0098793">
    <property type="term" value="C:presynapse"/>
    <property type="evidence" value="ECO:0007669"/>
    <property type="project" value="GOC"/>
</dbReference>
<gene>
    <name evidence="5" type="ORF">BXYJ_LOCUS2879</name>
</gene>
<dbReference type="Proteomes" id="UP000582659">
    <property type="component" value="Unassembled WGS sequence"/>
</dbReference>
<feature type="compositionally biased region" description="Polar residues" evidence="2">
    <location>
        <begin position="3568"/>
        <end position="3580"/>
    </location>
</feature>
<keyword evidence="3" id="KW-1133">Transmembrane helix</keyword>
<feature type="compositionally biased region" description="Polar residues" evidence="2">
    <location>
        <begin position="1832"/>
        <end position="1841"/>
    </location>
</feature>